<protein>
    <submittedName>
        <fullName evidence="1">Uncharacterized protein</fullName>
    </submittedName>
</protein>
<organism evidence="1 2">
    <name type="scientific">Vreelandella hamiltonii</name>
    <dbReference type="NCBI Taxonomy" id="502829"/>
    <lineage>
        <taxon>Bacteria</taxon>
        <taxon>Pseudomonadati</taxon>
        <taxon>Pseudomonadota</taxon>
        <taxon>Gammaproteobacteria</taxon>
        <taxon>Oceanospirillales</taxon>
        <taxon>Halomonadaceae</taxon>
        <taxon>Vreelandella</taxon>
    </lineage>
</organism>
<evidence type="ECO:0000313" key="2">
    <source>
        <dbReference type="Proteomes" id="UP000623776"/>
    </source>
</evidence>
<proteinExistence type="predicted"/>
<dbReference type="AlphaFoldDB" id="A0A8H9I1F0"/>
<name>A0A8H9I1F0_9GAMM</name>
<gene>
    <name evidence="1" type="ORF">GCM10007157_13990</name>
</gene>
<keyword evidence="2" id="KW-1185">Reference proteome</keyword>
<reference evidence="2" key="1">
    <citation type="journal article" date="2019" name="Int. J. Syst. Evol. Microbiol.">
        <title>The Global Catalogue of Microorganisms (GCM) 10K type strain sequencing project: providing services to taxonomists for standard genome sequencing and annotation.</title>
        <authorList>
            <consortium name="The Broad Institute Genomics Platform"/>
            <consortium name="The Broad Institute Genome Sequencing Center for Infectious Disease"/>
            <person name="Wu L."/>
            <person name="Ma J."/>
        </authorList>
    </citation>
    <scope>NUCLEOTIDE SEQUENCE [LARGE SCALE GENOMIC DNA]</scope>
    <source>
        <strain evidence="2">KCTC 22154</strain>
    </source>
</reference>
<evidence type="ECO:0000313" key="1">
    <source>
        <dbReference type="EMBL" id="GGW23793.1"/>
    </source>
</evidence>
<comment type="caution">
    <text evidence="1">The sequence shown here is derived from an EMBL/GenBank/DDBJ whole genome shotgun (WGS) entry which is preliminary data.</text>
</comment>
<accession>A0A8H9I1F0</accession>
<dbReference type="RefSeq" id="WP_189463245.1">
    <property type="nucleotide sequence ID" value="NZ_BMXN01000006.1"/>
</dbReference>
<dbReference type="EMBL" id="BMXN01000006">
    <property type="protein sequence ID" value="GGW23793.1"/>
    <property type="molecule type" value="Genomic_DNA"/>
</dbReference>
<sequence length="121" mass="13194">MKKHVSAYCFASGEIQVGSRIPGGAVVLVTGPRTELKREIDVVARLSYDNRTQLVPGVPESRSVESAINAVVAFVKWAKSRSCPACQWRDPVELEQQLRGKVGITDDDGHIADPEAFETEA</sequence>
<dbReference type="Proteomes" id="UP000623776">
    <property type="component" value="Unassembled WGS sequence"/>
</dbReference>